<proteinExistence type="predicted"/>
<organism evidence="3">
    <name type="scientific">Selaginella moellendorffii</name>
    <name type="common">Spikemoss</name>
    <dbReference type="NCBI Taxonomy" id="88036"/>
    <lineage>
        <taxon>Eukaryota</taxon>
        <taxon>Viridiplantae</taxon>
        <taxon>Streptophyta</taxon>
        <taxon>Embryophyta</taxon>
        <taxon>Tracheophyta</taxon>
        <taxon>Lycopodiopsida</taxon>
        <taxon>Selaginellales</taxon>
        <taxon>Selaginellaceae</taxon>
        <taxon>Selaginella</taxon>
    </lineage>
</organism>
<keyword evidence="3" id="KW-1185">Reference proteome</keyword>
<evidence type="ECO:0000313" key="3">
    <source>
        <dbReference type="Proteomes" id="UP000001514"/>
    </source>
</evidence>
<dbReference type="KEGG" id="smo:SELMODRAFT_413291"/>
<dbReference type="HOGENOM" id="CLU_837835_0_0_1"/>
<gene>
    <name evidence="2" type="ORF">SELMODRAFT_413291</name>
</gene>
<dbReference type="InParanoid" id="D8RNZ6"/>
<protein>
    <submittedName>
        <fullName evidence="2">Uncharacterized protein</fullName>
    </submittedName>
</protein>
<evidence type="ECO:0000313" key="2">
    <source>
        <dbReference type="EMBL" id="EFJ25948.1"/>
    </source>
</evidence>
<dbReference type="AlphaFoldDB" id="D8RNZ6"/>
<feature type="coiled-coil region" evidence="1">
    <location>
        <begin position="124"/>
        <end position="154"/>
    </location>
</feature>
<accession>D8RNZ6</accession>
<keyword evidence="1" id="KW-0175">Coiled coil</keyword>
<dbReference type="Proteomes" id="UP000001514">
    <property type="component" value="Unassembled WGS sequence"/>
</dbReference>
<name>D8RNZ6_SELML</name>
<dbReference type="Gramene" id="EFJ25948">
    <property type="protein sequence ID" value="EFJ25948"/>
    <property type="gene ID" value="SELMODRAFT_413291"/>
</dbReference>
<reference evidence="2 3" key="1">
    <citation type="journal article" date="2011" name="Science">
        <title>The Selaginella genome identifies genetic changes associated with the evolution of vascular plants.</title>
        <authorList>
            <person name="Banks J.A."/>
            <person name="Nishiyama T."/>
            <person name="Hasebe M."/>
            <person name="Bowman J.L."/>
            <person name="Gribskov M."/>
            <person name="dePamphilis C."/>
            <person name="Albert V.A."/>
            <person name="Aono N."/>
            <person name="Aoyama T."/>
            <person name="Ambrose B.A."/>
            <person name="Ashton N.W."/>
            <person name="Axtell M.J."/>
            <person name="Barker E."/>
            <person name="Barker M.S."/>
            <person name="Bennetzen J.L."/>
            <person name="Bonawitz N.D."/>
            <person name="Chapple C."/>
            <person name="Cheng C."/>
            <person name="Correa L.G."/>
            <person name="Dacre M."/>
            <person name="DeBarry J."/>
            <person name="Dreyer I."/>
            <person name="Elias M."/>
            <person name="Engstrom E.M."/>
            <person name="Estelle M."/>
            <person name="Feng L."/>
            <person name="Finet C."/>
            <person name="Floyd S.K."/>
            <person name="Frommer W.B."/>
            <person name="Fujita T."/>
            <person name="Gramzow L."/>
            <person name="Gutensohn M."/>
            <person name="Harholt J."/>
            <person name="Hattori M."/>
            <person name="Heyl A."/>
            <person name="Hirai T."/>
            <person name="Hiwatashi Y."/>
            <person name="Ishikawa M."/>
            <person name="Iwata M."/>
            <person name="Karol K.G."/>
            <person name="Koehler B."/>
            <person name="Kolukisaoglu U."/>
            <person name="Kubo M."/>
            <person name="Kurata T."/>
            <person name="Lalonde S."/>
            <person name="Li K."/>
            <person name="Li Y."/>
            <person name="Litt A."/>
            <person name="Lyons E."/>
            <person name="Manning G."/>
            <person name="Maruyama T."/>
            <person name="Michael T.P."/>
            <person name="Mikami K."/>
            <person name="Miyazaki S."/>
            <person name="Morinaga S."/>
            <person name="Murata T."/>
            <person name="Mueller-Roeber B."/>
            <person name="Nelson D.R."/>
            <person name="Obara M."/>
            <person name="Oguri Y."/>
            <person name="Olmstead R.G."/>
            <person name="Onodera N."/>
            <person name="Petersen B.L."/>
            <person name="Pils B."/>
            <person name="Prigge M."/>
            <person name="Rensing S.A."/>
            <person name="Riano-Pachon D.M."/>
            <person name="Roberts A.W."/>
            <person name="Sato Y."/>
            <person name="Scheller H.V."/>
            <person name="Schulz B."/>
            <person name="Schulz C."/>
            <person name="Shakirov E.V."/>
            <person name="Shibagaki N."/>
            <person name="Shinohara N."/>
            <person name="Shippen D.E."/>
            <person name="Soerensen I."/>
            <person name="Sotooka R."/>
            <person name="Sugimoto N."/>
            <person name="Sugita M."/>
            <person name="Sumikawa N."/>
            <person name="Tanurdzic M."/>
            <person name="Theissen G."/>
            <person name="Ulvskov P."/>
            <person name="Wakazuki S."/>
            <person name="Weng J.K."/>
            <person name="Willats W.W."/>
            <person name="Wipf D."/>
            <person name="Wolf P.G."/>
            <person name="Yang L."/>
            <person name="Zimmer A.D."/>
            <person name="Zhu Q."/>
            <person name="Mitros T."/>
            <person name="Hellsten U."/>
            <person name="Loque D."/>
            <person name="Otillar R."/>
            <person name="Salamov A."/>
            <person name="Schmutz J."/>
            <person name="Shapiro H."/>
            <person name="Lindquist E."/>
            <person name="Lucas S."/>
            <person name="Rokhsar D."/>
            <person name="Grigoriev I.V."/>
        </authorList>
    </citation>
    <scope>NUCLEOTIDE SEQUENCE [LARGE SCALE GENOMIC DNA]</scope>
</reference>
<dbReference type="EMBL" id="GL377585">
    <property type="protein sequence ID" value="EFJ25948.1"/>
    <property type="molecule type" value="Genomic_DNA"/>
</dbReference>
<sequence>MVFIETQKREAGDLIEAIRHGLESCVLNLYPTFVQAKQRDTQSLLFSKEFCLRDLRSQAEQAARGAMPNIGELEGDIIVSYKRIHPLRKLKRRNWNGRLKNSEPNMPMPKPGKSFPYLGLDSFEDSARHDAEALENSVSELRALQDKAVEVSQKSLLILNTSFQLLFLNGNLLEMTLTSFLRSSRRARMISKGVGLSTLSKAKKVLALRDCFQDEVFEAVIASVRITANSFIHAEGLLRYIHSTGYRKERTERRDTIASGLSEWVRASSSKCQCPVVGSGANLLMRTCTAKWGSLVEVATTNVFLLDDLANYVCRLYRLEVDARSFCIGHST</sequence>
<evidence type="ECO:0000256" key="1">
    <source>
        <dbReference type="SAM" id="Coils"/>
    </source>
</evidence>